<proteinExistence type="predicted"/>
<dbReference type="Pfam" id="PF13439">
    <property type="entry name" value="Glyco_transf_4"/>
    <property type="match status" value="1"/>
</dbReference>
<reference evidence="4 5" key="1">
    <citation type="submission" date="2017-09" db="EMBL/GenBank/DDBJ databases">
        <title>Depth-based differentiation of microbial function through sediment-hosted aquifers and enrichment of novel symbionts in the deep terrestrial subsurface.</title>
        <authorList>
            <person name="Probst A.J."/>
            <person name="Ladd B."/>
            <person name="Jarett J.K."/>
            <person name="Geller-Mcgrath D.E."/>
            <person name="Sieber C.M."/>
            <person name="Emerson J.B."/>
            <person name="Anantharaman K."/>
            <person name="Thomas B.C."/>
            <person name="Malmstrom R."/>
            <person name="Stieglmeier M."/>
            <person name="Klingl A."/>
            <person name="Woyke T."/>
            <person name="Ryan C.M."/>
            <person name="Banfield J.F."/>
        </authorList>
    </citation>
    <scope>NUCLEOTIDE SEQUENCE [LARGE SCALE GENOMIC DNA]</scope>
    <source>
        <strain evidence="4">CG10_big_fil_rev_8_21_14_0_10_48_11</strain>
    </source>
</reference>
<dbReference type="AlphaFoldDB" id="A0A2M8LFK2"/>
<dbReference type="CDD" id="cd03809">
    <property type="entry name" value="GT4_MtfB-like"/>
    <property type="match status" value="1"/>
</dbReference>
<dbReference type="InterPro" id="IPR001296">
    <property type="entry name" value="Glyco_trans_1"/>
</dbReference>
<dbReference type="Proteomes" id="UP000231152">
    <property type="component" value="Unassembled WGS sequence"/>
</dbReference>
<dbReference type="InterPro" id="IPR028098">
    <property type="entry name" value="Glyco_trans_4-like_N"/>
</dbReference>
<evidence type="ECO:0000256" key="1">
    <source>
        <dbReference type="ARBA" id="ARBA00022679"/>
    </source>
</evidence>
<protein>
    <recommendedName>
        <fullName evidence="6">Glycosyltransferase family 1 protein</fullName>
    </recommendedName>
</protein>
<keyword evidence="1" id="KW-0808">Transferase</keyword>
<dbReference type="SUPFAM" id="SSF53756">
    <property type="entry name" value="UDP-Glycosyltransferase/glycogen phosphorylase"/>
    <property type="match status" value="1"/>
</dbReference>
<evidence type="ECO:0000259" key="2">
    <source>
        <dbReference type="Pfam" id="PF00534"/>
    </source>
</evidence>
<comment type="caution">
    <text evidence="4">The sequence shown here is derived from an EMBL/GenBank/DDBJ whole genome shotgun (WGS) entry which is preliminary data.</text>
</comment>
<dbReference type="GO" id="GO:0009103">
    <property type="term" value="P:lipopolysaccharide biosynthetic process"/>
    <property type="evidence" value="ECO:0007669"/>
    <property type="project" value="TreeGrafter"/>
</dbReference>
<evidence type="ECO:0000259" key="3">
    <source>
        <dbReference type="Pfam" id="PF13439"/>
    </source>
</evidence>
<evidence type="ECO:0000313" key="4">
    <source>
        <dbReference type="EMBL" id="PJE76232.1"/>
    </source>
</evidence>
<evidence type="ECO:0000313" key="5">
    <source>
        <dbReference type="Proteomes" id="UP000231152"/>
    </source>
</evidence>
<sequence length="372" mass="42113">MGKLRLGIDARLYGVAGRGIGRYTEAVVSALDSTPMPIEKVIFISQNSKLAKQLAEQGWEVHETNTPLYSFSEQFTFYRQLVDTHLDLLHAPHFTVPYRYRRPYLVTVHDLILHHYPNRQASTRRWPVYAVKYTSYRLSFRHVVRKARRILTVSEFTREDLLTYYPRCKDKTVCLQQPTLFSGAGATDKVRNLHYTKANPYILVVGAFYPHKNIETLLRAWVSCYKQQQIPLLLAGPVDVFQKRLLRLANELGLIKNGAVVFAVGVDDNELRGLYMNALFVLVPSRYEGYGLPGVEAMASGVSVVSSSKSVLPETYGENVVYVPVDDARALASSLVSLLKNPELLRKPRMINEVTLASFRAGLLSAYERALL</sequence>
<dbReference type="PANTHER" id="PTHR46401">
    <property type="entry name" value="GLYCOSYLTRANSFERASE WBBK-RELATED"/>
    <property type="match status" value="1"/>
</dbReference>
<feature type="domain" description="Glycosyl transferase family 1" evidence="2">
    <location>
        <begin position="198"/>
        <end position="347"/>
    </location>
</feature>
<accession>A0A2M8LFK2</accession>
<dbReference type="Gene3D" id="3.40.50.2000">
    <property type="entry name" value="Glycogen Phosphorylase B"/>
    <property type="match status" value="2"/>
</dbReference>
<name>A0A2M8LFK2_9BACT</name>
<dbReference type="PANTHER" id="PTHR46401:SF2">
    <property type="entry name" value="GLYCOSYLTRANSFERASE WBBK-RELATED"/>
    <property type="match status" value="1"/>
</dbReference>
<dbReference type="Pfam" id="PF00534">
    <property type="entry name" value="Glycos_transf_1"/>
    <property type="match status" value="1"/>
</dbReference>
<dbReference type="EMBL" id="PFET01000002">
    <property type="protein sequence ID" value="PJE76232.1"/>
    <property type="molecule type" value="Genomic_DNA"/>
</dbReference>
<organism evidence="4 5">
    <name type="scientific">Candidatus Uhrbacteria bacterium CG10_big_fil_rev_8_21_14_0_10_48_11</name>
    <dbReference type="NCBI Taxonomy" id="1975037"/>
    <lineage>
        <taxon>Bacteria</taxon>
        <taxon>Candidatus Uhriibacteriota</taxon>
    </lineage>
</organism>
<evidence type="ECO:0008006" key="6">
    <source>
        <dbReference type="Google" id="ProtNLM"/>
    </source>
</evidence>
<dbReference type="GO" id="GO:0016757">
    <property type="term" value="F:glycosyltransferase activity"/>
    <property type="evidence" value="ECO:0007669"/>
    <property type="project" value="InterPro"/>
</dbReference>
<gene>
    <name evidence="4" type="ORF">COV04_00570</name>
</gene>
<feature type="domain" description="Glycosyltransferase subfamily 4-like N-terminal" evidence="3">
    <location>
        <begin position="57"/>
        <end position="171"/>
    </location>
</feature>